<evidence type="ECO:0000313" key="2">
    <source>
        <dbReference type="Proteomes" id="UP001209878"/>
    </source>
</evidence>
<proteinExistence type="predicted"/>
<comment type="caution">
    <text evidence="1">The sequence shown here is derived from an EMBL/GenBank/DDBJ whole genome shotgun (WGS) entry which is preliminary data.</text>
</comment>
<dbReference type="Proteomes" id="UP001209878">
    <property type="component" value="Unassembled WGS sequence"/>
</dbReference>
<evidence type="ECO:0000313" key="1">
    <source>
        <dbReference type="EMBL" id="KAK2173501.1"/>
    </source>
</evidence>
<sequence length="88" mass="9819">MPTNVAMVSVCHCCHANQCGHDVCLSLLSCQPVWDGVLQLCDVQLNELNKMIHEASLQHCVNYLRKQIVLGFKDFDLTYPNAVFGLKG</sequence>
<keyword evidence="2" id="KW-1185">Reference proteome</keyword>
<dbReference type="EMBL" id="JAODUO010000870">
    <property type="protein sequence ID" value="KAK2173501.1"/>
    <property type="molecule type" value="Genomic_DNA"/>
</dbReference>
<organism evidence="1 2">
    <name type="scientific">Ridgeia piscesae</name>
    <name type="common">Tubeworm</name>
    <dbReference type="NCBI Taxonomy" id="27915"/>
    <lineage>
        <taxon>Eukaryota</taxon>
        <taxon>Metazoa</taxon>
        <taxon>Spiralia</taxon>
        <taxon>Lophotrochozoa</taxon>
        <taxon>Annelida</taxon>
        <taxon>Polychaeta</taxon>
        <taxon>Sedentaria</taxon>
        <taxon>Canalipalpata</taxon>
        <taxon>Sabellida</taxon>
        <taxon>Siboglinidae</taxon>
        <taxon>Ridgeia</taxon>
    </lineage>
</organism>
<dbReference type="AlphaFoldDB" id="A0AAD9NM75"/>
<gene>
    <name evidence="1" type="ORF">NP493_871g00052</name>
</gene>
<protein>
    <submittedName>
        <fullName evidence="1">Uncharacterized protein</fullName>
    </submittedName>
</protein>
<name>A0AAD9NM75_RIDPI</name>
<accession>A0AAD9NM75</accession>
<reference evidence="1" key="1">
    <citation type="journal article" date="2023" name="Mol. Biol. Evol.">
        <title>Third-Generation Sequencing Reveals the Adaptive Role of the Epigenome in Three Deep-Sea Polychaetes.</title>
        <authorList>
            <person name="Perez M."/>
            <person name="Aroh O."/>
            <person name="Sun Y."/>
            <person name="Lan Y."/>
            <person name="Juniper S.K."/>
            <person name="Young C.R."/>
            <person name="Angers B."/>
            <person name="Qian P.Y."/>
        </authorList>
    </citation>
    <scope>NUCLEOTIDE SEQUENCE</scope>
    <source>
        <strain evidence="1">R07B-5</strain>
    </source>
</reference>